<proteinExistence type="predicted"/>
<evidence type="ECO:0000313" key="2">
    <source>
        <dbReference type="EMBL" id="NYE71677.1"/>
    </source>
</evidence>
<evidence type="ECO:0000313" key="3">
    <source>
        <dbReference type="Proteomes" id="UP000569914"/>
    </source>
</evidence>
<evidence type="ECO:0000256" key="1">
    <source>
        <dbReference type="SAM" id="MobiDB-lite"/>
    </source>
</evidence>
<sequence length="216" mass="23192">MGAAGVVVWTTLNQGGPGTPAIPLAKPAGSAEETPDDGSGPTGQQSVGEAITSCRREVAVAESVLAAAGDGIGHWREHVQAQTDLSLGRTEEDEAEKIWQRTRQAGASDVAKYQTAKSGRKADGNACRPVKGAEDDQGEQLKLCHTRLSKVSSALTNADLAMKDWQRQLEALKDADPDDLHHYEDSWLEAWRKAPENLDRYSAAMDTLAKTKSCPR</sequence>
<dbReference type="Proteomes" id="UP000569914">
    <property type="component" value="Unassembled WGS sequence"/>
</dbReference>
<dbReference type="RefSeq" id="WP_179751994.1">
    <property type="nucleotide sequence ID" value="NZ_JACCBU010000001.1"/>
</dbReference>
<feature type="region of interest" description="Disordered" evidence="1">
    <location>
        <begin position="1"/>
        <end position="51"/>
    </location>
</feature>
<dbReference type="AlphaFoldDB" id="A0A7Y9I7J7"/>
<organism evidence="2 3">
    <name type="scientific">Microlunatus parietis</name>
    <dbReference type="NCBI Taxonomy" id="682979"/>
    <lineage>
        <taxon>Bacteria</taxon>
        <taxon>Bacillati</taxon>
        <taxon>Actinomycetota</taxon>
        <taxon>Actinomycetes</taxon>
        <taxon>Propionibacteriales</taxon>
        <taxon>Propionibacteriaceae</taxon>
        <taxon>Microlunatus</taxon>
    </lineage>
</organism>
<name>A0A7Y9I7J7_9ACTN</name>
<comment type="caution">
    <text evidence="2">The sequence shown here is derived from an EMBL/GenBank/DDBJ whole genome shotgun (WGS) entry which is preliminary data.</text>
</comment>
<accession>A0A7Y9I7J7</accession>
<dbReference type="EMBL" id="JACCBU010000001">
    <property type="protein sequence ID" value="NYE71677.1"/>
    <property type="molecule type" value="Genomic_DNA"/>
</dbReference>
<gene>
    <name evidence="2" type="ORF">BKA15_003006</name>
</gene>
<reference evidence="2 3" key="1">
    <citation type="submission" date="2020-07" db="EMBL/GenBank/DDBJ databases">
        <title>Sequencing the genomes of 1000 actinobacteria strains.</title>
        <authorList>
            <person name="Klenk H.-P."/>
        </authorList>
    </citation>
    <scope>NUCLEOTIDE SEQUENCE [LARGE SCALE GENOMIC DNA]</scope>
    <source>
        <strain evidence="2 3">DSM 22083</strain>
    </source>
</reference>
<keyword evidence="3" id="KW-1185">Reference proteome</keyword>
<protein>
    <submittedName>
        <fullName evidence="2">Uncharacterized protein</fullName>
    </submittedName>
</protein>